<evidence type="ECO:0000256" key="5">
    <source>
        <dbReference type="ARBA" id="ARBA00023136"/>
    </source>
</evidence>
<feature type="transmembrane region" description="Helical" evidence="7">
    <location>
        <begin position="324"/>
        <end position="346"/>
    </location>
</feature>
<dbReference type="PANTHER" id="PTHR43791:SF16">
    <property type="entry name" value="TRANSPORTER, PUTATIVE (AFU_ORTHOLOGUE AFUA_3G01840)-RELATED"/>
    <property type="match status" value="1"/>
</dbReference>
<keyword evidence="5 7" id="KW-0472">Membrane</keyword>
<feature type="transmembrane region" description="Helical" evidence="7">
    <location>
        <begin position="56"/>
        <end position="81"/>
    </location>
</feature>
<feature type="transmembrane region" description="Helical" evidence="7">
    <location>
        <begin position="353"/>
        <end position="372"/>
    </location>
</feature>
<sequence>MASAVEKPSAHGVEHASDASVDAAVAFEEGKDQASTGDGVICTDADSKRILRKTDIWMLSLLCMVYFLQSADKGIIGLTAVYGLREDAHLTGNDYSNIGNIGYYAQLGVQPIAAWVLVKLRYRHVLPVIITCWGISVAGGLGGSTNYAGLLASRFFLGAFEAAVIPLFSMITIAFYRRSEQPFRVACWYSCYGLSTLISAPIVYGFGRINSPHLYRYQVVYLFFGLMTIVIGLITYWWAHDSPGEARYLSPEDRLKAVERVKANQQGIVSHKFNWGHVAEAVTEPKYWLYMIMVIAVNAGASVSSVFGAIILQDLAGFSADQAVLLNMPFGALQFISILLASWLAYRFKRKSPFLLGLVTIVIVGVALLVGLPKTESNQSGLLVGYYLIAFVYAINPLLISWMGANCAGQTKKAIYYTSFNAGNSIGNIITPYIFDKKFKPQYVNALKGILAIWCILWGVVVAQFFLIIWMQKKKADQREAAGLPRNPVDYSMSGHYHEADADVHGENGLQDMTDKQNIYFQYLLHSLVRLPGVTLQNWFQSAQFRMITRAQRLFGYLLIPCVSVLLYNILHVYLPSPIHPMSAQNTSQEVATALLAELGFRLETLERIQSLWAGYGEISRVIASVSPASHSEESHSFVLKLVTPPPTKANDEGHTRKILSYRVEQYFYTHLAPLMPESLPVAKCLVNRNEQNKDGTSVTAMLLSDLRQQYPIAGEKPGALSPTQVLAALDWLSGFHGFWWPRAKSLKSSSLVLPPLEEVQRDGQVTVDKTVWLNGGYTYLATRRKEYTSLAKDYDAEWNEPLTDWVDGEEVSIAEIAAAFLAPKTSGRSPIEGYQTLIHGDVKSENLFTTSSGNEVAFYDFQYTGLGLGVCDLAKFFTCSVPLNMLVADQHVPRELSMQDGEQKLLRRYWKRLQEVGKQEYNWAIFVRHWETALVDWLRFQASWGFWGNTEWLEARVRSILKDQDWRDALISNVDKASISQSD</sequence>
<dbReference type="Gene3D" id="1.20.1250.20">
    <property type="entry name" value="MFS general substrate transporter like domains"/>
    <property type="match status" value="2"/>
</dbReference>
<dbReference type="GO" id="GO:0022857">
    <property type="term" value="F:transmembrane transporter activity"/>
    <property type="evidence" value="ECO:0007669"/>
    <property type="project" value="InterPro"/>
</dbReference>
<dbReference type="GO" id="GO:0016020">
    <property type="term" value="C:membrane"/>
    <property type="evidence" value="ECO:0007669"/>
    <property type="project" value="UniProtKB-SubCell"/>
</dbReference>
<proteinExistence type="inferred from homology"/>
<dbReference type="PANTHER" id="PTHR43791">
    <property type="entry name" value="PERMEASE-RELATED"/>
    <property type="match status" value="1"/>
</dbReference>
<evidence type="ECO:0000256" key="3">
    <source>
        <dbReference type="ARBA" id="ARBA00022692"/>
    </source>
</evidence>
<dbReference type="FunFam" id="1.20.1250.20:FF:000064">
    <property type="entry name" value="MFS allantoate transporter"/>
    <property type="match status" value="1"/>
</dbReference>
<feature type="transmembrane region" description="Helical" evidence="7">
    <location>
        <begin position="155"/>
        <end position="176"/>
    </location>
</feature>
<dbReference type="InterPro" id="IPR011701">
    <property type="entry name" value="MFS"/>
</dbReference>
<feature type="transmembrane region" description="Helical" evidence="7">
    <location>
        <begin position="554"/>
        <end position="575"/>
    </location>
</feature>
<feature type="transmembrane region" description="Helical" evidence="7">
    <location>
        <begin position="219"/>
        <end position="239"/>
    </location>
</feature>
<comment type="subcellular location">
    <subcellularLocation>
        <location evidence="1">Membrane</location>
        <topology evidence="1">Multi-pass membrane protein</topology>
    </subcellularLocation>
</comment>
<dbReference type="EMBL" id="QGDH01000086">
    <property type="protein sequence ID" value="RAR08487.1"/>
    <property type="molecule type" value="Genomic_DNA"/>
</dbReference>
<keyword evidence="3 7" id="KW-0812">Transmembrane</keyword>
<keyword evidence="4 7" id="KW-1133">Transmembrane helix</keyword>
<dbReference type="InterPro" id="IPR036259">
    <property type="entry name" value="MFS_trans_sf"/>
</dbReference>
<feature type="transmembrane region" description="Helical" evidence="7">
    <location>
        <begin position="414"/>
        <end position="435"/>
    </location>
</feature>
<evidence type="ECO:0000256" key="1">
    <source>
        <dbReference type="ARBA" id="ARBA00004141"/>
    </source>
</evidence>
<evidence type="ECO:0000256" key="4">
    <source>
        <dbReference type="ARBA" id="ARBA00022989"/>
    </source>
</evidence>
<gene>
    <name evidence="8" type="ORF">DDE83_005970</name>
</gene>
<evidence type="ECO:0000313" key="8">
    <source>
        <dbReference type="EMBL" id="RAR08487.1"/>
    </source>
</evidence>
<dbReference type="Gene3D" id="3.90.1200.10">
    <property type="match status" value="1"/>
</dbReference>
<comment type="similarity">
    <text evidence="6">Belongs to the major facilitator superfamily. Allantoate permease family.</text>
</comment>
<dbReference type="Pfam" id="PF02958">
    <property type="entry name" value="EcKL"/>
    <property type="match status" value="1"/>
</dbReference>
<dbReference type="AlphaFoldDB" id="A0A364N0H7"/>
<name>A0A364N0H7_STELY</name>
<dbReference type="InterPro" id="IPR011009">
    <property type="entry name" value="Kinase-like_dom_sf"/>
</dbReference>
<dbReference type="InterPro" id="IPR004119">
    <property type="entry name" value="EcKL"/>
</dbReference>
<feature type="transmembrane region" description="Helical" evidence="7">
    <location>
        <begin position="447"/>
        <end position="470"/>
    </location>
</feature>
<keyword evidence="9" id="KW-1185">Reference proteome</keyword>
<reference evidence="9" key="1">
    <citation type="submission" date="2018-05" db="EMBL/GenBank/DDBJ databases">
        <title>Draft genome sequence of Stemphylium lycopersici strain CIDEFI 213.</title>
        <authorList>
            <person name="Medina R."/>
            <person name="Franco M.E.E."/>
            <person name="Lucentini C.G."/>
            <person name="Saparrat M.C.N."/>
            <person name="Balatti P.A."/>
        </authorList>
    </citation>
    <scope>NUCLEOTIDE SEQUENCE [LARGE SCALE GENOMIC DNA]</scope>
    <source>
        <strain evidence="9">CIDEFI 213</strain>
    </source>
</reference>
<dbReference type="Proteomes" id="UP000249619">
    <property type="component" value="Unassembled WGS sequence"/>
</dbReference>
<accession>A0A364N0H7</accession>
<dbReference type="FunFam" id="1.20.1250.20:FF:000295">
    <property type="entry name" value="Unplaced genomic scaffold supercont1.7, whole genome shotgun sequence"/>
    <property type="match status" value="1"/>
</dbReference>
<evidence type="ECO:0000256" key="6">
    <source>
        <dbReference type="ARBA" id="ARBA00037968"/>
    </source>
</evidence>
<protein>
    <submittedName>
        <fullName evidence="8">MFS general substrate transporter</fullName>
    </submittedName>
</protein>
<dbReference type="SUPFAM" id="SSF103473">
    <property type="entry name" value="MFS general substrate transporter"/>
    <property type="match status" value="1"/>
</dbReference>
<feature type="transmembrane region" description="Helical" evidence="7">
    <location>
        <begin position="101"/>
        <end position="118"/>
    </location>
</feature>
<feature type="transmembrane region" description="Helical" evidence="7">
    <location>
        <begin position="384"/>
        <end position="402"/>
    </location>
</feature>
<comment type="caution">
    <text evidence="8">The sequence shown here is derived from an EMBL/GenBank/DDBJ whole genome shotgun (WGS) entry which is preliminary data.</text>
</comment>
<evidence type="ECO:0000256" key="7">
    <source>
        <dbReference type="SAM" id="Phobius"/>
    </source>
</evidence>
<keyword evidence="2" id="KW-0813">Transport</keyword>
<feature type="transmembrane region" description="Helical" evidence="7">
    <location>
        <begin position="287"/>
        <end position="312"/>
    </location>
</feature>
<feature type="transmembrane region" description="Helical" evidence="7">
    <location>
        <begin position="188"/>
        <end position="207"/>
    </location>
</feature>
<feature type="transmembrane region" description="Helical" evidence="7">
    <location>
        <begin position="125"/>
        <end position="143"/>
    </location>
</feature>
<evidence type="ECO:0000313" key="9">
    <source>
        <dbReference type="Proteomes" id="UP000249619"/>
    </source>
</evidence>
<dbReference type="Pfam" id="PF07690">
    <property type="entry name" value="MFS_1"/>
    <property type="match status" value="1"/>
</dbReference>
<dbReference type="SUPFAM" id="SSF56112">
    <property type="entry name" value="Protein kinase-like (PK-like)"/>
    <property type="match status" value="1"/>
</dbReference>
<evidence type="ECO:0000256" key="2">
    <source>
        <dbReference type="ARBA" id="ARBA00022448"/>
    </source>
</evidence>
<organism evidence="8 9">
    <name type="scientific">Stemphylium lycopersici</name>
    <name type="common">Tomato gray leaf spot disease fungus</name>
    <name type="synonym">Thyrospora lycopersici</name>
    <dbReference type="NCBI Taxonomy" id="183478"/>
    <lineage>
        <taxon>Eukaryota</taxon>
        <taxon>Fungi</taxon>
        <taxon>Dikarya</taxon>
        <taxon>Ascomycota</taxon>
        <taxon>Pezizomycotina</taxon>
        <taxon>Dothideomycetes</taxon>
        <taxon>Pleosporomycetidae</taxon>
        <taxon>Pleosporales</taxon>
        <taxon>Pleosporineae</taxon>
        <taxon>Pleosporaceae</taxon>
        <taxon>Stemphylium</taxon>
    </lineage>
</organism>